<evidence type="ECO:0000256" key="1">
    <source>
        <dbReference type="SAM" id="Phobius"/>
    </source>
</evidence>
<name>A0A7I7WJX8_MYCGU</name>
<dbReference type="EMBL" id="AP022608">
    <property type="protein sequence ID" value="BBZ16851.1"/>
    <property type="molecule type" value="Genomic_DNA"/>
</dbReference>
<dbReference type="KEGG" id="mgad:MGAD_11860"/>
<reference evidence="2 3" key="1">
    <citation type="journal article" date="2019" name="Emerg. Microbes Infect.">
        <title>Comprehensive subspecies identification of 175 nontuberculous mycobacteria species based on 7547 genomic profiles.</title>
        <authorList>
            <person name="Matsumoto Y."/>
            <person name="Kinjo T."/>
            <person name="Motooka D."/>
            <person name="Nabeya D."/>
            <person name="Jung N."/>
            <person name="Uechi K."/>
            <person name="Horii T."/>
            <person name="Iida T."/>
            <person name="Fujita J."/>
            <person name="Nakamura S."/>
        </authorList>
    </citation>
    <scope>NUCLEOTIDE SEQUENCE [LARGE SCALE GENOMIC DNA]</scope>
    <source>
        <strain evidence="2 3">JCM 12688</strain>
    </source>
</reference>
<feature type="transmembrane region" description="Helical" evidence="1">
    <location>
        <begin position="138"/>
        <end position="159"/>
    </location>
</feature>
<sequence>MVTIPAVVWRGGFALRALTTGGVVGLCVGVLAWLDSGFWISGVIVLVVVGTFYGAWMARRMARYWPGAKDLTGKERVAVAIAVRRGEPIEDARLSQPVIDYSSGLHDAAEKGRWLRWLLVLVLVVALGTAVWDTVYGSWGSLIASAVYLAALAVEVLWVPRWQERLLNNADRAADKARRPDPADRPPEIA</sequence>
<feature type="transmembrane region" description="Helical" evidence="1">
    <location>
        <begin position="114"/>
        <end position="132"/>
    </location>
</feature>
<keyword evidence="1" id="KW-0472">Membrane</keyword>
<accession>A0A7I7WJX8</accession>
<keyword evidence="1" id="KW-0812">Transmembrane</keyword>
<feature type="transmembrane region" description="Helical" evidence="1">
    <location>
        <begin position="12"/>
        <end position="32"/>
    </location>
</feature>
<dbReference type="Proteomes" id="UP000466187">
    <property type="component" value="Chromosome"/>
</dbReference>
<organism evidence="2 3">
    <name type="scientific">Mycolicibacterium gadium</name>
    <name type="common">Mycobacterium gadium</name>
    <dbReference type="NCBI Taxonomy" id="1794"/>
    <lineage>
        <taxon>Bacteria</taxon>
        <taxon>Bacillati</taxon>
        <taxon>Actinomycetota</taxon>
        <taxon>Actinomycetes</taxon>
        <taxon>Mycobacteriales</taxon>
        <taxon>Mycobacteriaceae</taxon>
        <taxon>Mycolicibacterium</taxon>
    </lineage>
</organism>
<protein>
    <submittedName>
        <fullName evidence="2">Uncharacterized protein</fullName>
    </submittedName>
</protein>
<dbReference type="AlphaFoldDB" id="A0A7I7WJX8"/>
<dbReference type="RefSeq" id="WP_163685642.1">
    <property type="nucleotide sequence ID" value="NZ_AP022608.1"/>
</dbReference>
<keyword evidence="1" id="KW-1133">Transmembrane helix</keyword>
<feature type="transmembrane region" description="Helical" evidence="1">
    <location>
        <begin position="38"/>
        <end position="56"/>
    </location>
</feature>
<proteinExistence type="predicted"/>
<evidence type="ECO:0000313" key="3">
    <source>
        <dbReference type="Proteomes" id="UP000466187"/>
    </source>
</evidence>
<gene>
    <name evidence="2" type="ORF">MGAD_11860</name>
</gene>
<evidence type="ECO:0000313" key="2">
    <source>
        <dbReference type="EMBL" id="BBZ16851.1"/>
    </source>
</evidence>